<feature type="signal peptide" evidence="10">
    <location>
        <begin position="1"/>
        <end position="23"/>
    </location>
</feature>
<keyword evidence="11" id="KW-0175">Coiled coil</keyword>
<comment type="subcellular location">
    <subcellularLocation>
        <location evidence="2 10">Endoplasmic reticulum membrane</location>
        <topology evidence="2 10">Single-pass type I membrane protein</topology>
    </subcellularLocation>
</comment>
<dbReference type="PANTHER" id="PTHR21049">
    <property type="entry name" value="RIBOPHORIN I"/>
    <property type="match status" value="1"/>
</dbReference>
<evidence type="ECO:0000256" key="2">
    <source>
        <dbReference type="ARBA" id="ARBA00004115"/>
    </source>
</evidence>
<dbReference type="GO" id="GO:0008250">
    <property type="term" value="C:oligosaccharyltransferase complex"/>
    <property type="evidence" value="ECO:0007669"/>
    <property type="project" value="UniProtKB-UniRule"/>
</dbReference>
<evidence type="ECO:0000256" key="4">
    <source>
        <dbReference type="ARBA" id="ARBA00008905"/>
    </source>
</evidence>
<feature type="chain" id="PRO_5043093892" description="Dolichyl-diphosphooligosaccharide--protein glycosyltransferase subunit 1" evidence="10">
    <location>
        <begin position="24"/>
        <end position="602"/>
    </location>
</feature>
<feature type="coiled-coil region" evidence="11">
    <location>
        <begin position="466"/>
        <end position="526"/>
    </location>
</feature>
<evidence type="ECO:0000256" key="10">
    <source>
        <dbReference type="RuleBase" id="RU361143"/>
    </source>
</evidence>
<evidence type="ECO:0000256" key="5">
    <source>
        <dbReference type="ARBA" id="ARBA00022692"/>
    </source>
</evidence>
<dbReference type="GO" id="GO:0018279">
    <property type="term" value="P:protein N-linked glycosylation via asparagine"/>
    <property type="evidence" value="ECO:0007669"/>
    <property type="project" value="TreeGrafter"/>
</dbReference>
<dbReference type="PANTHER" id="PTHR21049:SF0">
    <property type="entry name" value="DOLICHYL-DIPHOSPHOOLIGOSACCHARIDE--PROTEIN GLYCOSYLTRANSFERASE SUBUNIT 1"/>
    <property type="match status" value="1"/>
</dbReference>
<comment type="similarity">
    <text evidence="4 10">Belongs to the OST1 family.</text>
</comment>
<keyword evidence="13" id="KW-1185">Reference proteome</keyword>
<keyword evidence="6 10" id="KW-0732">Signal</keyword>
<keyword evidence="8 10" id="KW-1133">Transmembrane helix</keyword>
<name>A0AAW1SGY2_9CHLO</name>
<evidence type="ECO:0000256" key="1">
    <source>
        <dbReference type="ARBA" id="ARBA00002791"/>
    </source>
</evidence>
<evidence type="ECO:0000256" key="6">
    <source>
        <dbReference type="ARBA" id="ARBA00022729"/>
    </source>
</evidence>
<keyword evidence="7 10" id="KW-0256">Endoplasmic reticulum</keyword>
<evidence type="ECO:0000313" key="12">
    <source>
        <dbReference type="EMBL" id="KAK9844794.1"/>
    </source>
</evidence>
<evidence type="ECO:0000256" key="3">
    <source>
        <dbReference type="ARBA" id="ARBA00004922"/>
    </source>
</evidence>
<evidence type="ECO:0000313" key="13">
    <source>
        <dbReference type="Proteomes" id="UP001438707"/>
    </source>
</evidence>
<comment type="pathway">
    <text evidence="3 10">Protein modification; protein glycosylation.</text>
</comment>
<feature type="transmembrane region" description="Helical" evidence="10">
    <location>
        <begin position="435"/>
        <end position="454"/>
    </location>
</feature>
<evidence type="ECO:0000256" key="7">
    <source>
        <dbReference type="ARBA" id="ARBA00022824"/>
    </source>
</evidence>
<dbReference type="EMBL" id="JALJOS010000001">
    <property type="protein sequence ID" value="KAK9844794.1"/>
    <property type="molecule type" value="Genomic_DNA"/>
</dbReference>
<protein>
    <recommendedName>
        <fullName evidence="10">Dolichyl-diphosphooligosaccharide--protein glycosyltransferase subunit 1</fullName>
    </recommendedName>
</protein>
<dbReference type="AlphaFoldDB" id="A0AAW1SGY2"/>
<evidence type="ECO:0000256" key="9">
    <source>
        <dbReference type="ARBA" id="ARBA00023136"/>
    </source>
</evidence>
<evidence type="ECO:0000256" key="11">
    <source>
        <dbReference type="SAM" id="Coils"/>
    </source>
</evidence>
<proteinExistence type="inferred from homology"/>
<organism evidence="12 13">
    <name type="scientific">Apatococcus lobatus</name>
    <dbReference type="NCBI Taxonomy" id="904363"/>
    <lineage>
        <taxon>Eukaryota</taxon>
        <taxon>Viridiplantae</taxon>
        <taxon>Chlorophyta</taxon>
        <taxon>core chlorophytes</taxon>
        <taxon>Trebouxiophyceae</taxon>
        <taxon>Chlorellales</taxon>
        <taxon>Chlorellaceae</taxon>
        <taxon>Apatococcus</taxon>
    </lineage>
</organism>
<keyword evidence="9 10" id="KW-0472">Membrane</keyword>
<accession>A0AAW1SGY2</accession>
<reference evidence="12 13" key="1">
    <citation type="journal article" date="2024" name="Nat. Commun.">
        <title>Phylogenomics reveals the evolutionary origins of lichenization in chlorophyte algae.</title>
        <authorList>
            <person name="Puginier C."/>
            <person name="Libourel C."/>
            <person name="Otte J."/>
            <person name="Skaloud P."/>
            <person name="Haon M."/>
            <person name="Grisel S."/>
            <person name="Petersen M."/>
            <person name="Berrin J.G."/>
            <person name="Delaux P.M."/>
            <person name="Dal Grande F."/>
            <person name="Keller J."/>
        </authorList>
    </citation>
    <scope>NUCLEOTIDE SEQUENCE [LARGE SCALE GENOMIC DNA]</scope>
    <source>
        <strain evidence="12 13">SAG 2145</strain>
    </source>
</reference>
<dbReference type="InterPro" id="IPR007676">
    <property type="entry name" value="Ribophorin_I"/>
</dbReference>
<keyword evidence="5 10" id="KW-0812">Transmembrane</keyword>
<comment type="subunit">
    <text evidence="10">Component of the oligosaccharyltransferase (OST) complex.</text>
</comment>
<dbReference type="Proteomes" id="UP001438707">
    <property type="component" value="Unassembled WGS sequence"/>
</dbReference>
<comment type="function">
    <text evidence="1 10">Subunit of the oligosaccharyl transferase (OST) complex that catalyzes the initial transfer of a defined glycan (Glc(3)Man(9)GlcNAc(2) in eukaryotes) from the lipid carrier dolichol-pyrophosphate to an asparagine residue within an Asn-X-Ser/Thr consensus motif in nascent polypeptide chains, the first step in protein N-glycosylation. N-glycosylation occurs cotranslationally and the complex associates with the Sec61 complex at the channel-forming translocon complex that mediates protein translocation across the endoplasmic reticulum (ER). All subunits are required for a maximal enzyme activity.</text>
</comment>
<evidence type="ECO:0000256" key="8">
    <source>
        <dbReference type="ARBA" id="ARBA00022989"/>
    </source>
</evidence>
<dbReference type="Pfam" id="PF04597">
    <property type="entry name" value="Ribophorin_I"/>
    <property type="match status" value="1"/>
</dbReference>
<sequence>MLSPTRLILISAVSLYIAVYADAQELLEIQDLDREVDLTSQLAKVTHSLTIKNVGKVQTQQYAVCFPADASAQLAFLEVVEGESDDAAPLPASPVILDTQPGNASCWGVHLSQALQPGATSELDVYAVFTKLQHAFPAHIQQAEPQRVLYQDSAYVLSPYSIATQTTKFKLPTRRLESWTKHAPSTHTGSLLKYGPYKQTPGFAATPLRLHYENNAPFAEVMKLEREIEVSHWGNVYVEERYELKHGGAKHQGVWSRLEYMQDPGRNGPASIRELVAHLPRSARWLYFKDDIGNVSTSAVRFGFDKVEALLHPRYPLFGGWKVQFTFGWSMPLRDFVARLSGSHMQLSLPLSSPLQGVIVDDLTVKVVLPEGASNIRPSTPFPMQTSGDGRKFSYLDTTGRPVLTLRKINLVPDHNKEFSVTYQMPLLAILWEPIYLTIAVMAAFGGVMAYVRCEFTISRDSKWLAEQAREKMVDLTSRLQALLAGRSAAIAILDDTDIASVDLARRTAEAALHESDAELKELQGEFTRLPGFKKGGEVASLLEAERALQGSALQLSHQRVSLLREGLSTMEISSRLERHEQGVAERQEDVAGQLEALTLIA</sequence>
<comment type="caution">
    <text evidence="12">The sequence shown here is derived from an EMBL/GenBank/DDBJ whole genome shotgun (WGS) entry which is preliminary data.</text>
</comment>
<gene>
    <name evidence="12" type="ORF">WJX74_006918</name>
</gene>